<keyword evidence="4" id="KW-1185">Reference proteome</keyword>
<protein>
    <recommendedName>
        <fullName evidence="5">Transmembrane protein</fullName>
    </recommendedName>
</protein>
<keyword evidence="2" id="KW-0472">Membrane</keyword>
<keyword evidence="2" id="KW-1133">Transmembrane helix</keyword>
<feature type="transmembrane region" description="Helical" evidence="2">
    <location>
        <begin position="562"/>
        <end position="587"/>
    </location>
</feature>
<evidence type="ECO:0000256" key="2">
    <source>
        <dbReference type="SAM" id="Phobius"/>
    </source>
</evidence>
<proteinExistence type="predicted"/>
<evidence type="ECO:0008006" key="5">
    <source>
        <dbReference type="Google" id="ProtNLM"/>
    </source>
</evidence>
<feature type="region of interest" description="Disordered" evidence="1">
    <location>
        <begin position="1"/>
        <end position="20"/>
    </location>
</feature>
<dbReference type="OrthoDB" id="160938at2759"/>
<feature type="transmembrane region" description="Helical" evidence="2">
    <location>
        <begin position="468"/>
        <end position="489"/>
    </location>
</feature>
<keyword evidence="2" id="KW-0812">Transmembrane</keyword>
<name>A0A8T1WSR7_9STRA</name>
<evidence type="ECO:0000313" key="4">
    <source>
        <dbReference type="Proteomes" id="UP000693981"/>
    </source>
</evidence>
<feature type="compositionally biased region" description="Basic and acidic residues" evidence="1">
    <location>
        <begin position="1"/>
        <end position="14"/>
    </location>
</feature>
<dbReference type="EMBL" id="JAGDFL010000151">
    <property type="protein sequence ID" value="KAG7396535.1"/>
    <property type="molecule type" value="Genomic_DNA"/>
</dbReference>
<dbReference type="AlphaFoldDB" id="A0A8T1WSR7"/>
<gene>
    <name evidence="3" type="ORF">PHYBOEH_002147</name>
</gene>
<feature type="transmembrane region" description="Helical" evidence="2">
    <location>
        <begin position="427"/>
        <end position="448"/>
    </location>
</feature>
<sequence>MGEVSMHEDGHGGSEDSVESNLHTKNAQWASKRYPALFYLCGRLRQVALFSIAAMGLWPLALQLILVPQSVFGDGHGDRYEQLSYFAFENDHYQVLEPRKVNCDDLQAVLFNGAAPTPTSDLVRAIRDSTFQSVRSLVVNQTTGENVEYLSVNTDILTLERDKSLCFGGVDGEGAIQIEALLSAKDAEAFGVDASCLQGSGSHMRLRLQSTEFFVPDTMGELNPSRSSGAMLIVSLVGPSLKPTESLCYDATRMTRYTATESNSKYRRLVSLYSKQLLVPQTCEEFKLFGGERDTFGCAYSALGTSGAVANLNSDGSQRAYSFPAPWRMIQCTMSGECSSLLFTQLWLSEWTTENAASGVVLRQNFVNHKVNEVTVDSTFSIRVLINLQILTMVVTAYLTSVRGWYKIRCAFVSPWARVLSATTSCAIAKVVRSSYNFILVAQMVLGIMQWRKQLTIDLLVGADTDQAVLRAFGCGTLVVVLAINIMFARAGDLKMQEMEPSFAHVVGFLASIIMYLITRSKSVSVSTRALLAKGMHSVSASDVTKYSGCRGSTVCAMEASLAIYAAILVMVIGAATLIGSTAHAMLQATVRAGPKKIQASNKMAYHMGQSKPARSPSSINSFTRFLDDRSRNTALYDCSTEVYVQAPGNHVLSTRGQLEASGFVLASTILFRYRDLPLFFVARVAPIQVLNFFNLTVTTYELIHTSRTLNGLPIDLIADQVIHTHWSKLKGARLDWMEAYFGGDGDTSYPSKTESIRRQSIHNRLEN</sequence>
<accession>A0A8T1WSR7</accession>
<evidence type="ECO:0000256" key="1">
    <source>
        <dbReference type="SAM" id="MobiDB-lite"/>
    </source>
</evidence>
<reference evidence="3" key="1">
    <citation type="submission" date="2021-02" db="EMBL/GenBank/DDBJ databases">
        <authorList>
            <person name="Palmer J.M."/>
        </authorList>
    </citation>
    <scope>NUCLEOTIDE SEQUENCE</scope>
    <source>
        <strain evidence="3">SCRP23</strain>
    </source>
</reference>
<feature type="transmembrane region" description="Helical" evidence="2">
    <location>
        <begin position="384"/>
        <end position="406"/>
    </location>
</feature>
<evidence type="ECO:0000313" key="3">
    <source>
        <dbReference type="EMBL" id="KAG7396535.1"/>
    </source>
</evidence>
<organism evidence="3 4">
    <name type="scientific">Phytophthora boehmeriae</name>
    <dbReference type="NCBI Taxonomy" id="109152"/>
    <lineage>
        <taxon>Eukaryota</taxon>
        <taxon>Sar</taxon>
        <taxon>Stramenopiles</taxon>
        <taxon>Oomycota</taxon>
        <taxon>Peronosporomycetes</taxon>
        <taxon>Peronosporales</taxon>
        <taxon>Peronosporaceae</taxon>
        <taxon>Phytophthora</taxon>
    </lineage>
</organism>
<comment type="caution">
    <text evidence="3">The sequence shown here is derived from an EMBL/GenBank/DDBJ whole genome shotgun (WGS) entry which is preliminary data.</text>
</comment>
<dbReference type="Proteomes" id="UP000693981">
    <property type="component" value="Unassembled WGS sequence"/>
</dbReference>
<feature type="transmembrane region" description="Helical" evidence="2">
    <location>
        <begin position="501"/>
        <end position="519"/>
    </location>
</feature>